<dbReference type="Proteomes" id="UP000054815">
    <property type="component" value="Unassembled WGS sequence"/>
</dbReference>
<gene>
    <name evidence="1" type="ORF">T4E_10934</name>
</gene>
<dbReference type="AlphaFoldDB" id="A0A0V0XUM7"/>
<protein>
    <submittedName>
        <fullName evidence="1">Uncharacterized protein</fullName>
    </submittedName>
</protein>
<evidence type="ECO:0000313" key="1">
    <source>
        <dbReference type="EMBL" id="KRX91777.1"/>
    </source>
</evidence>
<organism evidence="1 2">
    <name type="scientific">Trichinella pseudospiralis</name>
    <name type="common">Parasitic roundworm</name>
    <dbReference type="NCBI Taxonomy" id="6337"/>
    <lineage>
        <taxon>Eukaryota</taxon>
        <taxon>Metazoa</taxon>
        <taxon>Ecdysozoa</taxon>
        <taxon>Nematoda</taxon>
        <taxon>Enoplea</taxon>
        <taxon>Dorylaimia</taxon>
        <taxon>Trichinellida</taxon>
        <taxon>Trichinellidae</taxon>
        <taxon>Trichinella</taxon>
    </lineage>
</organism>
<sequence>MNSADPTSRALASVPQHQKTMHAALIRMFPLTISVVNPHLDEKFYIFNLHVWTLRLSSNFIIAPYVELIYSSGRQCHWSCNGFRLCIIDPSAVPIFGVEERLEISVIRADSFSLVLRGDEFSVSTFVSWTWDMTI</sequence>
<proteinExistence type="predicted"/>
<dbReference type="EMBL" id="JYDU01000128">
    <property type="protein sequence ID" value="KRX91777.1"/>
    <property type="molecule type" value="Genomic_DNA"/>
</dbReference>
<comment type="caution">
    <text evidence="1">The sequence shown here is derived from an EMBL/GenBank/DDBJ whole genome shotgun (WGS) entry which is preliminary data.</text>
</comment>
<name>A0A0V0XUM7_TRIPS</name>
<reference evidence="1 2" key="1">
    <citation type="submission" date="2015-01" db="EMBL/GenBank/DDBJ databases">
        <title>Evolution of Trichinella species and genotypes.</title>
        <authorList>
            <person name="Korhonen P.K."/>
            <person name="Edoardo P."/>
            <person name="Giuseppe L.R."/>
            <person name="Gasser R.B."/>
        </authorList>
    </citation>
    <scope>NUCLEOTIDE SEQUENCE [LARGE SCALE GENOMIC DNA]</scope>
    <source>
        <strain evidence="1">ISS141</strain>
    </source>
</reference>
<accession>A0A0V0XUM7</accession>
<evidence type="ECO:0000313" key="2">
    <source>
        <dbReference type="Proteomes" id="UP000054815"/>
    </source>
</evidence>